<reference evidence="7" key="1">
    <citation type="journal article" date="2019" name="Int. J. Syst. Evol. Microbiol.">
        <title>The Global Catalogue of Microorganisms (GCM) 10K type strain sequencing project: providing services to taxonomists for standard genome sequencing and annotation.</title>
        <authorList>
            <consortium name="The Broad Institute Genomics Platform"/>
            <consortium name="The Broad Institute Genome Sequencing Center for Infectious Disease"/>
            <person name="Wu L."/>
            <person name="Ma J."/>
        </authorList>
    </citation>
    <scope>NUCLEOTIDE SEQUENCE [LARGE SCALE GENOMIC DNA]</scope>
    <source>
        <strain evidence="7">CGMCC 4.7317</strain>
    </source>
</reference>
<dbReference type="RefSeq" id="WP_386764170.1">
    <property type="nucleotide sequence ID" value="NZ_JBHSTI010000008.1"/>
</dbReference>
<dbReference type="InterPro" id="IPR013342">
    <property type="entry name" value="Mandelate_racemase_C"/>
</dbReference>
<comment type="function">
    <text evidence="4">Converts 2-succinyl-6-hydroxy-2,4-cyclohexadiene-1-carboxylate (SHCHC) to 2-succinylbenzoate (OSB).</text>
</comment>
<comment type="pathway">
    <text evidence="4">Quinol/quinone metabolism; menaquinone biosynthesis.</text>
</comment>
<feature type="active site" description="Proton donor" evidence="4">
    <location>
        <position position="106"/>
    </location>
</feature>
<dbReference type="HAMAP" id="MF_00470">
    <property type="entry name" value="MenC_1"/>
    <property type="match status" value="1"/>
</dbReference>
<dbReference type="EC" id="4.2.1.113" evidence="4"/>
<feature type="binding site" evidence="4">
    <location>
        <position position="192"/>
    </location>
    <ligand>
        <name>Mg(2+)</name>
        <dbReference type="ChEBI" id="CHEBI:18420"/>
    </ligand>
</feature>
<keyword evidence="2 4" id="KW-0460">Magnesium</keyword>
<comment type="similarity">
    <text evidence="4">Belongs to the mandelate racemase/muconate lactonizing enzyme family. MenC type 1 subfamily.</text>
</comment>
<evidence type="ECO:0000256" key="1">
    <source>
        <dbReference type="ARBA" id="ARBA00022723"/>
    </source>
</evidence>
<dbReference type="PANTHER" id="PTHR48073:SF2">
    <property type="entry name" value="O-SUCCINYLBENZOATE SYNTHASE"/>
    <property type="match status" value="1"/>
</dbReference>
<comment type="caution">
    <text evidence="6">The sequence shown here is derived from an EMBL/GenBank/DDBJ whole genome shotgun (WGS) entry which is preliminary data.</text>
</comment>
<dbReference type="Gene3D" id="3.20.20.120">
    <property type="entry name" value="Enolase-like C-terminal domain"/>
    <property type="match status" value="1"/>
</dbReference>
<evidence type="ECO:0000256" key="3">
    <source>
        <dbReference type="ARBA" id="ARBA00023239"/>
    </source>
</evidence>
<protein>
    <recommendedName>
        <fullName evidence="4">o-succinylbenzoate synthase</fullName>
        <shortName evidence="4">OSB synthase</shortName>
        <shortName evidence="4">OSBS</shortName>
        <ecNumber evidence="4">4.2.1.113</ecNumber>
    </recommendedName>
    <alternativeName>
        <fullName evidence="4">4-(2'-carboxyphenyl)-4-oxybutyric acid synthase</fullName>
    </alternativeName>
    <alternativeName>
        <fullName evidence="4">o-succinylbenzoic acid synthase</fullName>
    </alternativeName>
</protein>
<evidence type="ECO:0000313" key="6">
    <source>
        <dbReference type="EMBL" id="MFC6237128.1"/>
    </source>
</evidence>
<proteinExistence type="inferred from homology"/>
<dbReference type="SFLD" id="SFLDS00001">
    <property type="entry name" value="Enolase"/>
    <property type="match status" value="1"/>
</dbReference>
<sequence>MTLTVDEAVPFALPLSRRFRGTTLREGVLVRVGDRWGEWAPFPEYDDVTAARWLRAALEQARGDWPDAVRSSVPVNAIVPALDPAEVGALVLDAVQVDGCTTIKVKVGEPGQVFAADVARIAEVRAVLDACGAAEALIRVDVNGAWTVEEAAERLVVLADVALGLEYAEQPCTTLAELADLRTRIDVPVAVDEGVRLAGELSDPALDAVRDAADVVILKAIPLGGVRRALELAERIGRPVTVSGSLDSSVGLAAGLALAGALPDLGHACGLGTGRLLAADLTARTLLPEDGRLSVVRLAPDPDRLASAAALLADDRRGWWAARLDRCLAVLEEGTA</sequence>
<comment type="pathway">
    <text evidence="4">Quinol/quinone metabolism; 1,4-dihydroxy-2-naphthoate biosynthesis; 1,4-dihydroxy-2-naphthoate from chorismate: step 4/7.</text>
</comment>
<dbReference type="NCBIfam" id="NF002782">
    <property type="entry name" value="PRK02901.1"/>
    <property type="match status" value="1"/>
</dbReference>
<name>A0ABW1SZ47_9ACTN</name>
<feature type="binding site" evidence="4">
    <location>
        <position position="141"/>
    </location>
    <ligand>
        <name>Mg(2+)</name>
        <dbReference type="ChEBI" id="CHEBI:18420"/>
    </ligand>
</feature>
<dbReference type="Pfam" id="PF13378">
    <property type="entry name" value="MR_MLE_C"/>
    <property type="match status" value="1"/>
</dbReference>
<accession>A0ABW1SZ47</accession>
<dbReference type="GO" id="GO:0043748">
    <property type="term" value="F:O-succinylbenzoate synthase activity"/>
    <property type="evidence" value="ECO:0007669"/>
    <property type="project" value="UniProtKB-EC"/>
</dbReference>
<dbReference type="InterPro" id="IPR010196">
    <property type="entry name" value="OSB_synthase_MenC1"/>
</dbReference>
<dbReference type="Pfam" id="PF18374">
    <property type="entry name" value="Enolase_like_N"/>
    <property type="match status" value="1"/>
</dbReference>
<dbReference type="SMART" id="SM00922">
    <property type="entry name" value="MR_MLE"/>
    <property type="match status" value="1"/>
</dbReference>
<keyword evidence="3 4" id="KW-0456">Lyase</keyword>
<comment type="cofactor">
    <cofactor evidence="4">
        <name>a divalent metal cation</name>
        <dbReference type="ChEBI" id="CHEBI:60240"/>
    </cofactor>
</comment>
<keyword evidence="1 4" id="KW-0479">Metal-binding</keyword>
<evidence type="ECO:0000256" key="4">
    <source>
        <dbReference type="HAMAP-Rule" id="MF_00470"/>
    </source>
</evidence>
<dbReference type="SFLD" id="SFLDF00009">
    <property type="entry name" value="o-succinylbenzoate_synthase"/>
    <property type="match status" value="1"/>
</dbReference>
<dbReference type="InterPro" id="IPR029065">
    <property type="entry name" value="Enolase_C-like"/>
</dbReference>
<dbReference type="SFLD" id="SFLDG00180">
    <property type="entry name" value="muconate_cycloisomerase"/>
    <property type="match status" value="1"/>
</dbReference>
<organism evidence="6 7">
    <name type="scientific">Longivirga aurantiaca</name>
    <dbReference type="NCBI Taxonomy" id="1837743"/>
    <lineage>
        <taxon>Bacteria</taxon>
        <taxon>Bacillati</taxon>
        <taxon>Actinomycetota</taxon>
        <taxon>Actinomycetes</taxon>
        <taxon>Sporichthyales</taxon>
        <taxon>Sporichthyaceae</taxon>
        <taxon>Longivirga</taxon>
    </lineage>
</organism>
<evidence type="ECO:0000313" key="7">
    <source>
        <dbReference type="Proteomes" id="UP001596138"/>
    </source>
</evidence>
<feature type="binding site" evidence="4">
    <location>
        <position position="169"/>
    </location>
    <ligand>
        <name>Mg(2+)</name>
        <dbReference type="ChEBI" id="CHEBI:18420"/>
    </ligand>
</feature>
<comment type="catalytic activity">
    <reaction evidence="4">
        <text>(1R,6R)-6-hydroxy-2-succinyl-cyclohexa-2,4-diene-1-carboxylate = 2-succinylbenzoate + H2O</text>
        <dbReference type="Rhea" id="RHEA:10196"/>
        <dbReference type="ChEBI" id="CHEBI:15377"/>
        <dbReference type="ChEBI" id="CHEBI:18325"/>
        <dbReference type="ChEBI" id="CHEBI:58689"/>
        <dbReference type="EC" id="4.2.1.113"/>
    </reaction>
</comment>
<feature type="domain" description="Mandelate racemase/muconate lactonizing enzyme C-terminal" evidence="5">
    <location>
        <begin position="84"/>
        <end position="188"/>
    </location>
</feature>
<evidence type="ECO:0000259" key="5">
    <source>
        <dbReference type="SMART" id="SM00922"/>
    </source>
</evidence>
<dbReference type="EMBL" id="JBHSTI010000008">
    <property type="protein sequence ID" value="MFC6237128.1"/>
    <property type="molecule type" value="Genomic_DNA"/>
</dbReference>
<keyword evidence="7" id="KW-1185">Reference proteome</keyword>
<keyword evidence="4" id="KW-0474">Menaquinone biosynthesis</keyword>
<evidence type="ECO:0000256" key="2">
    <source>
        <dbReference type="ARBA" id="ARBA00022842"/>
    </source>
</evidence>
<dbReference type="PANTHER" id="PTHR48073">
    <property type="entry name" value="O-SUCCINYLBENZOATE SYNTHASE-RELATED"/>
    <property type="match status" value="1"/>
</dbReference>
<dbReference type="SUPFAM" id="SSF51604">
    <property type="entry name" value="Enolase C-terminal domain-like"/>
    <property type="match status" value="1"/>
</dbReference>
<dbReference type="Proteomes" id="UP001596138">
    <property type="component" value="Unassembled WGS sequence"/>
</dbReference>
<feature type="active site" description="Proton acceptor" evidence="4">
    <location>
        <position position="219"/>
    </location>
</feature>
<dbReference type="InterPro" id="IPR036849">
    <property type="entry name" value="Enolase-like_C_sf"/>
</dbReference>
<gene>
    <name evidence="4" type="primary">menC</name>
    <name evidence="6" type="ORF">ACFQGU_04515</name>
</gene>